<protein>
    <submittedName>
        <fullName evidence="2">Uncharacterized protein</fullName>
    </submittedName>
</protein>
<organism evidence="2">
    <name type="scientific">Trypanosoma congolense (strain IL3000)</name>
    <dbReference type="NCBI Taxonomy" id="1068625"/>
    <lineage>
        <taxon>Eukaryota</taxon>
        <taxon>Discoba</taxon>
        <taxon>Euglenozoa</taxon>
        <taxon>Kinetoplastea</taxon>
        <taxon>Metakinetoplastina</taxon>
        <taxon>Trypanosomatida</taxon>
        <taxon>Trypanosomatidae</taxon>
        <taxon>Trypanosoma</taxon>
        <taxon>Nannomonas</taxon>
    </lineage>
</organism>
<reference evidence="2" key="1">
    <citation type="journal article" date="2012" name="Proc. Natl. Acad. Sci. U.S.A.">
        <title>Antigenic diversity is generated by distinct evolutionary mechanisms in African trypanosome species.</title>
        <authorList>
            <person name="Jackson A.P."/>
            <person name="Berry A."/>
            <person name="Aslett M."/>
            <person name="Allison H.C."/>
            <person name="Burton P."/>
            <person name="Vavrova-Anderson J."/>
            <person name="Brown R."/>
            <person name="Browne H."/>
            <person name="Corton N."/>
            <person name="Hauser H."/>
            <person name="Gamble J."/>
            <person name="Gilderthorp R."/>
            <person name="Marcello L."/>
            <person name="McQuillan J."/>
            <person name="Otto T.D."/>
            <person name="Quail M.A."/>
            <person name="Sanders M.J."/>
            <person name="van Tonder A."/>
            <person name="Ginger M.L."/>
            <person name="Field M.C."/>
            <person name="Barry J.D."/>
            <person name="Hertz-Fowler C."/>
            <person name="Berriman M."/>
        </authorList>
    </citation>
    <scope>NUCLEOTIDE SEQUENCE</scope>
    <source>
        <strain evidence="2">IL3000</strain>
    </source>
</reference>
<feature type="non-terminal residue" evidence="2">
    <location>
        <position position="1"/>
    </location>
</feature>
<proteinExistence type="predicted"/>
<feature type="compositionally biased region" description="Basic and acidic residues" evidence="1">
    <location>
        <begin position="232"/>
        <end position="246"/>
    </location>
</feature>
<feature type="compositionally biased region" description="Gly residues" evidence="1">
    <location>
        <begin position="737"/>
        <end position="751"/>
    </location>
</feature>
<evidence type="ECO:0000313" key="2">
    <source>
        <dbReference type="EMBL" id="CCC89731.1"/>
    </source>
</evidence>
<accession>G0UK26</accession>
<evidence type="ECO:0000256" key="1">
    <source>
        <dbReference type="SAM" id="MobiDB-lite"/>
    </source>
</evidence>
<feature type="region of interest" description="Disordered" evidence="1">
    <location>
        <begin position="204"/>
        <end position="247"/>
    </location>
</feature>
<name>G0UK26_TRYCI</name>
<gene>
    <name evidence="2" type="ORF">TCIL3000_3_1580</name>
</gene>
<feature type="region of interest" description="Disordered" evidence="1">
    <location>
        <begin position="717"/>
        <end position="773"/>
    </location>
</feature>
<sequence length="1857" mass="200180">SFPISQLVVCKMSHMSLSYLQQLQRLYTHFRLNFRTLMDGRCTAVELIDEDDLTNWYVQLRYEDENKGDFFVSLRIFFMERLRHMPLVFVISPRLFATFIHHGAICSVELMAHKWSMDVEGLCLLLHSLHRTLDPFSHDTKVTVPEAQRGQQVNNDGNGGIDVAALRTAASSSYTREEHDVGARHIKHSHPYLFRDYAGNKKLATEPAEQGRVAEQTSVAEAHHSRTPSGSDDEKARSHERRETPKKILCSPEELEHMHFTSEVLDILLVAPPYPSRYDSLILEGTREVCEGAAICRLPTTPVSDSNSGEMAYDISLSPQSTFITTERTSSRTCDECATPSKKYTPVVEHAANTEKTAVNDEGQGEMDKSSNGVVENGTICAFCTGNSKTCCCPFLSLVLCSDVKESTSPGPETGKRACLLQPCVIPAGCTLRLQNLKVHALIRVFGTLKVKNCTFTGGITVENSGHVSVSHSKLYIDVSDIHHDGILVLDEATLELDERTLVRRCAPAPGVGTRKDPVSAKLVPQTILHALIYVSNSAHLSIRNGCSIEPYGCEKAILAEHDASVDVSHCDIMSGYASAVTILGCRAFFASTRFFGNNQVDLHVSDTNRITGLNVELGGLVTARHCLAEYVYFGFSVVAHSVAHFHGCHAEHVVNGYTVDASSATLENSSASTNHVAVFALNRAKCRVTNDTGCPLTFAERCSKLLSLRIRAKRAQDVSPPAMSGSSGDDVEESSNGGGAVVGVSVGLGSGMPSPQVSPLPTERPAVKSSTDNVGDGMEFVSMIESAFPHNLRKQEESATMDRGAGGKDATGLIPLSFSGGLFGMEVREATLEAKGVVLKDNRETSVYVYDGSNVTLRDVIMVSSLSSSQGSFAVKVMNSESKMEYCLAVDHTFGFVASQGSNIACLECMAICEANGFVVNSAKCSLQCCGAYTNGVGVFALSQSKLRIDNTSSQGTILCGIPCVFEGRTFGLENSSSDVRCIDVTAHRGFDSGFTCYKGGHLYLENCRVSANDGDPFGWTGGNGQLVAAGHEAPCTRKSNGLATATGVWCNTTSNLDRNNCGARGRGETVTSQPSHRVAAKSSGVKVWGGGNCEVVACDVRNVTFGFAAIGPDTVLKASRCTAQDIVNGYTVDGAKCWLDQCVADSIHVGVFVLNHATCIVLQGYYKALVYGIENRNGIVQVEGCVKVRGFSRIGVYIYDGARFDTIVKSLLDVRILEDPTNHQSSGYSDTRKCCRNPLSLFPLCLAVDKGTAVVHNAVFGLGTRTGVSCGDGANVYLYHCAVVSCSVAFNALPGSYLYISDCKAYNIGEHALVVHNGAFTRVTSASGLTSLGKLEDAPSCLCGKVELAGQCYIDRTVLYPNSRFDACNRAVLPPLVSAVFTEQQHSPISIHDWGKLLMNSCLILLQEMHIHPTSSEGGDASSPVYNSPGVRTAIFAKGPNVHVQLLDVTLQCVEGVRFNENEGVSLSQQSHDNEVNQITANELAGHSIHQYTATWYTLELLDGATGEVRGTTSVMPTTKMANCSYLSRPPLACTDSKTVTIPAAVLEVGSDVTRDSGNQVGGCNDPDKTGETGKHGDLTLWTMPMHLRVTSKSSITVTNAHVRRLWVANGSTATVVRCLFAGTEAVRVGRGSSLEAKESIIISTVLGPAIRTEYSTISLTDCCGYGIFREIIVARHSTVTLTSSVLNAAFPSLVENPCQRELAVREESHSENGCGTEMPVGMEGGGLRRKDSGCEMRPAVSVMGASSGYTSPLTACVGGAAAEESGGEAESDFLIKWPRISLRHGTVERFNVRLEWSQMSQCPTTRIEGGVSIDSMSRVQVMPSQQPWWVPRLVRNIATCVRLAFTDKRRVDFQ</sequence>
<dbReference type="EMBL" id="HE575316">
    <property type="protein sequence ID" value="CCC89731.1"/>
    <property type="molecule type" value="Genomic_DNA"/>
</dbReference>
<dbReference type="VEuPathDB" id="TriTrypDB:TcIL3000_3_1580"/>